<feature type="compositionally biased region" description="Polar residues" evidence="1">
    <location>
        <begin position="52"/>
        <end position="61"/>
    </location>
</feature>
<gene>
    <name evidence="3" type="ORF">HMPREF9248_0105</name>
</gene>
<reference evidence="3 4" key="1">
    <citation type="submission" date="2010-08" db="EMBL/GenBank/DDBJ databases">
        <authorList>
            <person name="Durkin A.S."/>
            <person name="Madupu R."/>
            <person name="Torralba M."/>
            <person name="Gillis M."/>
            <person name="Methe B."/>
            <person name="Sutton G."/>
            <person name="Nelson K.E."/>
        </authorList>
    </citation>
    <scope>NUCLEOTIDE SEQUENCE [LARGE SCALE GENOMIC DNA]</scope>
    <source>
        <strain evidence="3 4">PB189-T1-4</strain>
    </source>
</reference>
<evidence type="ECO:0000313" key="3">
    <source>
        <dbReference type="EMBL" id="EFL43555.1"/>
    </source>
</evidence>
<dbReference type="CDD" id="cd02414">
    <property type="entry name" value="KH-II_Jag"/>
    <property type="match status" value="1"/>
</dbReference>
<dbReference type="Pfam" id="PF13083">
    <property type="entry name" value="KH_KhpA-B"/>
    <property type="match status" value="1"/>
</dbReference>
<evidence type="ECO:0000259" key="2">
    <source>
        <dbReference type="PROSITE" id="PS51061"/>
    </source>
</evidence>
<sequence length="350" mass="39534">MGDKTTFTPDSFDDWQDTPEHVYSDSSMYETTKASLDAFLAQEHESGFFTEIEQTSPSSPDSAHYVTNDEPKDNTLRELGELTSSSNRVRFKRARKDERNAQGESAARNERAPKRSKKAARNAGGNDEAFTIMASERDVVMDNADVPAELLNDDVMVEEHVDTYVPSDNPTINAIHDHMVAHEPLSDEEKNFIGDIVTRKIEETLSFFGESNIRIDEYETDDHCLIFDIFGDDLAVLIGHHGHTLDALQSIINAFLSNALHFYYPISLDVEGYRERRKEKIQAIALSAATRAKRRGCRVVLAPMSPADRRLVHIALINDAEVTTHSEGYEPNRRVVVTAVRRRKHGNREQ</sequence>
<dbReference type="InterPro" id="IPR038008">
    <property type="entry name" value="Jag_KH"/>
</dbReference>
<evidence type="ECO:0000256" key="1">
    <source>
        <dbReference type="SAM" id="MobiDB-lite"/>
    </source>
</evidence>
<protein>
    <submittedName>
        <fullName evidence="3">R3H domain protein</fullName>
    </submittedName>
</protein>
<dbReference type="Pfam" id="PF01424">
    <property type="entry name" value="R3H"/>
    <property type="match status" value="1"/>
</dbReference>
<dbReference type="Gene3D" id="3.30.1370.50">
    <property type="entry name" value="R3H-like domain"/>
    <property type="match status" value="1"/>
</dbReference>
<accession>A0ABN0AYG6</accession>
<comment type="caution">
    <text evidence="3">The sequence shown here is derived from an EMBL/GenBank/DDBJ whole genome shotgun (WGS) entry which is preliminary data.</text>
</comment>
<dbReference type="InterPro" id="IPR034079">
    <property type="entry name" value="R3H_KhpB"/>
</dbReference>
<dbReference type="Proteomes" id="UP000004431">
    <property type="component" value="Unassembled WGS sequence"/>
</dbReference>
<name>A0ABN0AYG6_9ACTN</name>
<dbReference type="InterPro" id="IPR015946">
    <property type="entry name" value="KH_dom-like_a/b"/>
</dbReference>
<dbReference type="InterPro" id="IPR036867">
    <property type="entry name" value="R3H_dom_sf"/>
</dbReference>
<dbReference type="PANTHER" id="PTHR35800:SF1">
    <property type="entry name" value="RNA-BINDING PROTEIN KHPB"/>
    <property type="match status" value="1"/>
</dbReference>
<feature type="region of interest" description="Disordered" evidence="1">
    <location>
        <begin position="92"/>
        <end position="127"/>
    </location>
</feature>
<proteinExistence type="predicted"/>
<feature type="region of interest" description="Disordered" evidence="1">
    <location>
        <begin position="51"/>
        <end position="73"/>
    </location>
</feature>
<dbReference type="InterPro" id="IPR039247">
    <property type="entry name" value="KhpB"/>
</dbReference>
<organism evidence="3 4">
    <name type="scientific">Fannyhessea vaginae PB189-T1-4</name>
    <dbReference type="NCBI Taxonomy" id="866774"/>
    <lineage>
        <taxon>Bacteria</taxon>
        <taxon>Bacillati</taxon>
        <taxon>Actinomycetota</taxon>
        <taxon>Coriobacteriia</taxon>
        <taxon>Coriobacteriales</taxon>
        <taxon>Atopobiaceae</taxon>
        <taxon>Fannyhessea</taxon>
    </lineage>
</organism>
<evidence type="ECO:0000313" key="4">
    <source>
        <dbReference type="Proteomes" id="UP000004431"/>
    </source>
</evidence>
<keyword evidence="4" id="KW-1185">Reference proteome</keyword>
<dbReference type="SUPFAM" id="SSF82708">
    <property type="entry name" value="R3H domain"/>
    <property type="match status" value="1"/>
</dbReference>
<feature type="compositionally biased region" description="Basic and acidic residues" evidence="1">
    <location>
        <begin position="95"/>
        <end position="113"/>
    </location>
</feature>
<dbReference type="Gene3D" id="3.30.300.20">
    <property type="match status" value="1"/>
</dbReference>
<dbReference type="InterPro" id="IPR001374">
    <property type="entry name" value="R3H_dom"/>
</dbReference>
<dbReference type="PANTHER" id="PTHR35800">
    <property type="entry name" value="PROTEIN JAG"/>
    <property type="match status" value="1"/>
</dbReference>
<dbReference type="CDD" id="cd02644">
    <property type="entry name" value="R3H_jag"/>
    <property type="match status" value="1"/>
</dbReference>
<dbReference type="PROSITE" id="PS51061">
    <property type="entry name" value="R3H"/>
    <property type="match status" value="1"/>
</dbReference>
<feature type="domain" description="R3H" evidence="2">
    <location>
        <begin position="275"/>
        <end position="341"/>
    </location>
</feature>
<dbReference type="EMBL" id="AEDQ01000034">
    <property type="protein sequence ID" value="EFL43555.1"/>
    <property type="molecule type" value="Genomic_DNA"/>
</dbReference>
<dbReference type="SMART" id="SM00393">
    <property type="entry name" value="R3H"/>
    <property type="match status" value="1"/>
</dbReference>